<name>A0ABW3AFZ8_9MICO</name>
<evidence type="ECO:0000259" key="2">
    <source>
        <dbReference type="Pfam" id="PF25355"/>
    </source>
</evidence>
<keyword evidence="3" id="KW-0436">Ligase</keyword>
<feature type="domain" description="DUF7882" evidence="2">
    <location>
        <begin position="1"/>
        <end position="96"/>
    </location>
</feature>
<accession>A0ABW3AFZ8</accession>
<dbReference type="Proteomes" id="UP001597055">
    <property type="component" value="Unassembled WGS sequence"/>
</dbReference>
<dbReference type="EMBL" id="JBHTII010000001">
    <property type="protein sequence ID" value="MFD0789680.1"/>
    <property type="molecule type" value="Genomic_DNA"/>
</dbReference>
<sequence>MGTLTYDSRVTVSIDDRILAHLQVVIWAKLRRGEHFPFTWTDPTRNGMGRTSVWLSPHQPLVFEYFGGRQPRLNPAWIDALTKSANSPGGLTMVPEPEEAAGPPR</sequence>
<organism evidence="3 4">
    <name type="scientific">Microbacterium insulae</name>
    <dbReference type="NCBI Taxonomy" id="483014"/>
    <lineage>
        <taxon>Bacteria</taxon>
        <taxon>Bacillati</taxon>
        <taxon>Actinomycetota</taxon>
        <taxon>Actinomycetes</taxon>
        <taxon>Micrococcales</taxon>
        <taxon>Microbacteriaceae</taxon>
        <taxon>Microbacterium</taxon>
    </lineage>
</organism>
<evidence type="ECO:0000313" key="3">
    <source>
        <dbReference type="EMBL" id="MFD0789680.1"/>
    </source>
</evidence>
<evidence type="ECO:0000256" key="1">
    <source>
        <dbReference type="SAM" id="MobiDB-lite"/>
    </source>
</evidence>
<protein>
    <submittedName>
        <fullName evidence="3">ATP-dependent DNA ligase</fullName>
    </submittedName>
</protein>
<reference evidence="4" key="1">
    <citation type="journal article" date="2019" name="Int. J. Syst. Evol. Microbiol.">
        <title>The Global Catalogue of Microorganisms (GCM) 10K type strain sequencing project: providing services to taxonomists for standard genome sequencing and annotation.</title>
        <authorList>
            <consortium name="The Broad Institute Genomics Platform"/>
            <consortium name="The Broad Institute Genome Sequencing Center for Infectious Disease"/>
            <person name="Wu L."/>
            <person name="Ma J."/>
        </authorList>
    </citation>
    <scope>NUCLEOTIDE SEQUENCE [LARGE SCALE GENOMIC DNA]</scope>
    <source>
        <strain evidence="4">CCUG 54523</strain>
    </source>
</reference>
<proteinExistence type="predicted"/>
<gene>
    <name evidence="3" type="ORF">ACFQ0P_04665</name>
</gene>
<feature type="region of interest" description="Disordered" evidence="1">
    <location>
        <begin position="85"/>
        <end position="105"/>
    </location>
</feature>
<dbReference type="InterPro" id="IPR057204">
    <property type="entry name" value="DUF7882"/>
</dbReference>
<dbReference type="Pfam" id="PF25355">
    <property type="entry name" value="DUF7882"/>
    <property type="match status" value="1"/>
</dbReference>
<evidence type="ECO:0000313" key="4">
    <source>
        <dbReference type="Proteomes" id="UP001597055"/>
    </source>
</evidence>
<dbReference type="GO" id="GO:0016874">
    <property type="term" value="F:ligase activity"/>
    <property type="evidence" value="ECO:0007669"/>
    <property type="project" value="UniProtKB-KW"/>
</dbReference>
<dbReference type="RefSeq" id="WP_204980849.1">
    <property type="nucleotide sequence ID" value="NZ_JBHTII010000001.1"/>
</dbReference>
<keyword evidence="4" id="KW-1185">Reference proteome</keyword>
<comment type="caution">
    <text evidence="3">The sequence shown here is derived from an EMBL/GenBank/DDBJ whole genome shotgun (WGS) entry which is preliminary data.</text>
</comment>